<gene>
    <name evidence="2" type="ORF">PAI11_37160</name>
</gene>
<dbReference type="InterPro" id="IPR029063">
    <property type="entry name" value="SAM-dependent_MTases_sf"/>
</dbReference>
<comment type="caution">
    <text evidence="2">The sequence shown here is derived from an EMBL/GenBank/DDBJ whole genome shotgun (WGS) entry which is preliminary data.</text>
</comment>
<dbReference type="SUPFAM" id="SSF53335">
    <property type="entry name" value="S-adenosyl-L-methionine-dependent methyltransferases"/>
    <property type="match status" value="1"/>
</dbReference>
<keyword evidence="2" id="KW-0808">Transferase</keyword>
<dbReference type="GO" id="GO:0008757">
    <property type="term" value="F:S-adenosylmethionine-dependent methyltransferase activity"/>
    <property type="evidence" value="ECO:0007669"/>
    <property type="project" value="InterPro"/>
</dbReference>
<dbReference type="RefSeq" id="WP_007578111.1">
    <property type="nucleotide sequence ID" value="NZ_AGUD01000287.1"/>
</dbReference>
<evidence type="ECO:0000259" key="1">
    <source>
        <dbReference type="Pfam" id="PF08241"/>
    </source>
</evidence>
<dbReference type="PANTHER" id="PTHR43861">
    <property type="entry name" value="TRANS-ACONITATE 2-METHYLTRANSFERASE-RELATED"/>
    <property type="match status" value="1"/>
</dbReference>
<feature type="domain" description="Methyltransferase type 11" evidence="1">
    <location>
        <begin position="69"/>
        <end position="167"/>
    </location>
</feature>
<dbReference type="AlphaFoldDB" id="H0EA43"/>
<keyword evidence="3" id="KW-1185">Reference proteome</keyword>
<keyword evidence="2" id="KW-0489">Methyltransferase</keyword>
<protein>
    <submittedName>
        <fullName evidence="2">Methyltransferase type 11</fullName>
    </submittedName>
</protein>
<dbReference type="GO" id="GO:0032259">
    <property type="term" value="P:methylation"/>
    <property type="evidence" value="ECO:0007669"/>
    <property type="project" value="UniProtKB-KW"/>
</dbReference>
<evidence type="ECO:0000313" key="2">
    <source>
        <dbReference type="EMBL" id="EHN09481.1"/>
    </source>
</evidence>
<dbReference type="OrthoDB" id="9808140at2"/>
<dbReference type="Pfam" id="PF08241">
    <property type="entry name" value="Methyltransf_11"/>
    <property type="match status" value="1"/>
</dbReference>
<sequence length="246" mass="26749">MTDSRHMARYWDERARENAEYFVDNRLDYKSGAYGGDDGDDFWSKGEKDFDVLLETLDAPALGSDDTVLDIGCGVGRLSRAAAARVGRVHALDVSAEMLTRAKKNLADVPNVSFHLGDGDSLGAIGDDQIDVVVSLVVFQHIPDPEITYGYVREIGRVLKPGGWAAFQVSNDAEIHQREYPTPSLLQRVAGRLRGTMPKGQDDPAWRGSAVDLDRLRQAAADGGASIERLEGAGTQYCLVLLRAGA</sequence>
<proteinExistence type="predicted"/>
<reference evidence="2 3" key="1">
    <citation type="journal article" date="2013" name="Biodegradation">
        <title>Quantitative proteomic analysis of ibuprofen-degrading Patulibacter sp. strain I11.</title>
        <authorList>
            <person name="Almeida B."/>
            <person name="Kjeldal H."/>
            <person name="Lolas I."/>
            <person name="Knudsen A.D."/>
            <person name="Carvalho G."/>
            <person name="Nielsen K.L."/>
            <person name="Barreto Crespo M.T."/>
            <person name="Stensballe A."/>
            <person name="Nielsen J.L."/>
        </authorList>
    </citation>
    <scope>NUCLEOTIDE SEQUENCE [LARGE SCALE GENOMIC DNA]</scope>
    <source>
        <strain evidence="2 3">I11</strain>
    </source>
</reference>
<dbReference type="Gene3D" id="3.40.50.150">
    <property type="entry name" value="Vaccinia Virus protein VP39"/>
    <property type="match status" value="1"/>
</dbReference>
<dbReference type="CDD" id="cd02440">
    <property type="entry name" value="AdoMet_MTases"/>
    <property type="match status" value="1"/>
</dbReference>
<evidence type="ECO:0000313" key="3">
    <source>
        <dbReference type="Proteomes" id="UP000005143"/>
    </source>
</evidence>
<accession>H0EA43</accession>
<dbReference type="EMBL" id="AGUD01000287">
    <property type="protein sequence ID" value="EHN09481.1"/>
    <property type="molecule type" value="Genomic_DNA"/>
</dbReference>
<organism evidence="2 3">
    <name type="scientific">Patulibacter medicamentivorans</name>
    <dbReference type="NCBI Taxonomy" id="1097667"/>
    <lineage>
        <taxon>Bacteria</taxon>
        <taxon>Bacillati</taxon>
        <taxon>Actinomycetota</taxon>
        <taxon>Thermoleophilia</taxon>
        <taxon>Solirubrobacterales</taxon>
        <taxon>Patulibacteraceae</taxon>
        <taxon>Patulibacter</taxon>
    </lineage>
</organism>
<dbReference type="InterPro" id="IPR013216">
    <property type="entry name" value="Methyltransf_11"/>
</dbReference>
<name>H0EA43_9ACTN</name>
<dbReference type="Proteomes" id="UP000005143">
    <property type="component" value="Unassembled WGS sequence"/>
</dbReference>